<evidence type="ECO:0000313" key="1">
    <source>
        <dbReference type="EMBL" id="PTB60252.1"/>
    </source>
</evidence>
<reference evidence="1 2" key="1">
    <citation type="submission" date="2016-07" db="EMBL/GenBank/DDBJ databases">
        <title>Multiple horizontal gene transfer events from other fungi enriched the ability of initially mycotrophic Trichoderma (Ascomycota) to feed on dead plant biomass.</title>
        <authorList>
            <consortium name="DOE Joint Genome Institute"/>
            <person name="Aerts A."/>
            <person name="Atanasova L."/>
            <person name="Chenthamara K."/>
            <person name="Zhang J."/>
            <person name="Grujic M."/>
            <person name="Henrissat B."/>
            <person name="Kuo A."/>
            <person name="Salamov A."/>
            <person name="Lipzen A."/>
            <person name="Labutti K."/>
            <person name="Barry K."/>
            <person name="Miao Y."/>
            <person name="Rahimi M.J."/>
            <person name="Shen Q."/>
            <person name="Grigoriev I.V."/>
            <person name="Kubicek C.P."/>
            <person name="Druzhinina I.S."/>
        </authorList>
    </citation>
    <scope>NUCLEOTIDE SEQUENCE [LARGE SCALE GENOMIC DNA]</scope>
    <source>
        <strain evidence="1 2">CBS 226.95</strain>
    </source>
</reference>
<proteinExistence type="predicted"/>
<evidence type="ECO:0000313" key="2">
    <source>
        <dbReference type="Proteomes" id="UP000241690"/>
    </source>
</evidence>
<dbReference type="AlphaFoldDB" id="A0A2T4AT61"/>
<dbReference type="EMBL" id="KZ679675">
    <property type="protein sequence ID" value="PTB60252.1"/>
    <property type="molecule type" value="Genomic_DNA"/>
</dbReference>
<name>A0A2T4AT61_TRIHA</name>
<sequence length="163" mass="18584">MFDSGCLFLSIAYHIRPSPFHRHYLCYYYMMEGVLISKYQQHQVEKARQDKTKGGEGELRWTKSRELRCGCRGATHWPMDWACAVALLLANCSNVALLQLVPVAVRVCALRLLLQADTERPPPIGYRGATCWAFVLCIAQVFYSTSPRYGQQRAPPCHRGRMG</sequence>
<dbReference type="Proteomes" id="UP000241690">
    <property type="component" value="Unassembled WGS sequence"/>
</dbReference>
<organism evidence="1 2">
    <name type="scientific">Trichoderma harzianum CBS 226.95</name>
    <dbReference type="NCBI Taxonomy" id="983964"/>
    <lineage>
        <taxon>Eukaryota</taxon>
        <taxon>Fungi</taxon>
        <taxon>Dikarya</taxon>
        <taxon>Ascomycota</taxon>
        <taxon>Pezizomycotina</taxon>
        <taxon>Sordariomycetes</taxon>
        <taxon>Hypocreomycetidae</taxon>
        <taxon>Hypocreales</taxon>
        <taxon>Hypocreaceae</taxon>
        <taxon>Trichoderma</taxon>
    </lineage>
</organism>
<gene>
    <name evidence="1" type="ORF">M431DRAFT_175590</name>
</gene>
<dbReference type="RefSeq" id="XP_024779929.1">
    <property type="nucleotide sequence ID" value="XM_024913069.1"/>
</dbReference>
<protein>
    <submittedName>
        <fullName evidence="1">Uncharacterized protein</fullName>
    </submittedName>
</protein>
<accession>A0A2T4AT61</accession>
<keyword evidence="2" id="KW-1185">Reference proteome</keyword>
<dbReference type="GeneID" id="36621629"/>